<gene>
    <name evidence="21" type="primary">AGFG1</name>
</gene>
<keyword evidence="7" id="KW-0677">Repeat</keyword>
<dbReference type="GO" id="GO:0031410">
    <property type="term" value="C:cytoplasmic vesicle"/>
    <property type="evidence" value="ECO:0007669"/>
    <property type="project" value="UniProtKB-SubCell"/>
</dbReference>
<name>A0A8C6ZVA2_NOTPE</name>
<keyword evidence="9" id="KW-0221">Differentiation</keyword>
<accession>A0A8C6ZVA2</accession>
<dbReference type="SUPFAM" id="SSF57863">
    <property type="entry name" value="ArfGap/RecO-like zinc finger"/>
    <property type="match status" value="1"/>
</dbReference>
<feature type="compositionally biased region" description="Polar residues" evidence="19">
    <location>
        <begin position="176"/>
        <end position="192"/>
    </location>
</feature>
<dbReference type="GO" id="GO:0003677">
    <property type="term" value="F:DNA binding"/>
    <property type="evidence" value="ECO:0007669"/>
    <property type="project" value="UniProtKB-KW"/>
</dbReference>
<dbReference type="AlphaFoldDB" id="A0A8C6ZVA2"/>
<evidence type="ECO:0000256" key="6">
    <source>
        <dbReference type="ARBA" id="ARBA00022723"/>
    </source>
</evidence>
<evidence type="ECO:0000256" key="1">
    <source>
        <dbReference type="ARBA" id="ARBA00004123"/>
    </source>
</evidence>
<evidence type="ECO:0000256" key="3">
    <source>
        <dbReference type="ARBA" id="ARBA00022448"/>
    </source>
</evidence>
<keyword evidence="6" id="KW-0479">Metal-binding</keyword>
<dbReference type="GO" id="GO:0016020">
    <property type="term" value="C:membrane"/>
    <property type="evidence" value="ECO:0007669"/>
    <property type="project" value="TreeGrafter"/>
</dbReference>
<dbReference type="InterPro" id="IPR052248">
    <property type="entry name" value="Arf-GAP_FG-repeat_protein"/>
</dbReference>
<dbReference type="GO" id="GO:0001675">
    <property type="term" value="P:acrosome assembly"/>
    <property type="evidence" value="ECO:0007669"/>
    <property type="project" value="TreeGrafter"/>
</dbReference>
<dbReference type="GO" id="GO:0005634">
    <property type="term" value="C:nucleus"/>
    <property type="evidence" value="ECO:0007669"/>
    <property type="project" value="UniProtKB-SubCell"/>
</dbReference>
<evidence type="ECO:0000256" key="16">
    <source>
        <dbReference type="ARBA" id="ARBA00069633"/>
    </source>
</evidence>
<evidence type="ECO:0000256" key="11">
    <source>
        <dbReference type="ARBA" id="ARBA00022871"/>
    </source>
</evidence>
<evidence type="ECO:0000256" key="5">
    <source>
        <dbReference type="ARBA" id="ARBA00022553"/>
    </source>
</evidence>
<evidence type="ECO:0000256" key="19">
    <source>
        <dbReference type="SAM" id="MobiDB-lite"/>
    </source>
</evidence>
<keyword evidence="12" id="KW-0238">DNA-binding</keyword>
<keyword evidence="5" id="KW-0597">Phosphoprotein</keyword>
<dbReference type="InterPro" id="IPR037278">
    <property type="entry name" value="ARFGAP/RecO"/>
</dbReference>
<evidence type="ECO:0000256" key="2">
    <source>
        <dbReference type="ARBA" id="ARBA00004541"/>
    </source>
</evidence>
<evidence type="ECO:0000256" key="18">
    <source>
        <dbReference type="PROSITE-ProRule" id="PRU00288"/>
    </source>
</evidence>
<keyword evidence="4" id="KW-0217">Developmental protein</keyword>
<dbReference type="Proteomes" id="UP000694420">
    <property type="component" value="Unplaced"/>
</dbReference>
<dbReference type="Ensembl" id="ENSNPET00000018200.1">
    <property type="protein sequence ID" value="ENSNPEP00000017756.1"/>
    <property type="gene ID" value="ENSNPEG00000013213.1"/>
</dbReference>
<dbReference type="SMART" id="SM00105">
    <property type="entry name" value="ArfGap"/>
    <property type="match status" value="1"/>
</dbReference>
<dbReference type="GO" id="GO:0045109">
    <property type="term" value="P:intermediate filament organization"/>
    <property type="evidence" value="ECO:0007669"/>
    <property type="project" value="TreeGrafter"/>
</dbReference>
<dbReference type="PRINTS" id="PR00405">
    <property type="entry name" value="REVINTRACTNG"/>
</dbReference>
<evidence type="ECO:0000256" key="13">
    <source>
        <dbReference type="ARBA" id="ARBA00023180"/>
    </source>
</evidence>
<keyword evidence="10" id="KW-0862">Zinc</keyword>
<dbReference type="CDD" id="cd08857">
    <property type="entry name" value="ArfGap_AGFG1"/>
    <property type="match status" value="1"/>
</dbReference>
<dbReference type="Pfam" id="PF01412">
    <property type="entry name" value="ArfGap"/>
    <property type="match status" value="1"/>
</dbReference>
<feature type="domain" description="Arf-GAP" evidence="20">
    <location>
        <begin position="11"/>
        <end position="135"/>
    </location>
</feature>
<dbReference type="Gene3D" id="3.30.450.50">
    <property type="entry name" value="Longin domain"/>
    <property type="match status" value="1"/>
</dbReference>
<protein>
    <recommendedName>
        <fullName evidence="16">Arf-GAP domain and FG repeat-containing protein 1</fullName>
    </recommendedName>
    <alternativeName>
        <fullName evidence="17">Nucleoporin-like protein RIP</fullName>
    </alternativeName>
</protein>
<dbReference type="PROSITE" id="PS50115">
    <property type="entry name" value="ARFGAP"/>
    <property type="match status" value="1"/>
</dbReference>
<sequence>MAASAKRKQEEKHLKLLREMSSLPPNRKCFDCDQRGPTYTDMTVGSFVCTSCSGILRGLNPPHRVKSISMTTFTQQEIEFLQKHGNEVCKQIWLGLFDDRSSAIPDFRDPQKVKEFLQEKYEKKRWYVPPEQAKVVASVHASISGSSASSTSSTPEVKPLKSLLGEAAPALHLNKGTPSQSPVVVRSQGQQPQEKKQFDLLSDLGSDIFAAPAPHSTATANFANFAHFNSHTAQNSANAGFANFDAFGQSSGSSNFGGFPTASQSSFQPQNTGGSAGSVNANFAHFDNFPKSSSADFGAFSASQSNTTATAVSKAAVNKPNLQSADKYAALANLDNIFSTGQAPSQSSASSDKYAALAELDSVFSSTATSSNAYTSTSNVSSNAFGTVPVVATAQTQPASSSVPAPFGATPSTNPFVAAPVAPVAPSTNPFQTNSRGATAATFGTASMSMPAGFGTPASYSLPTSFSGNFQQPTFPAQAAFPQQTAFAQQPNGASFAAFGQAKPVVTPFGQVAAVGVSSNPFMAGAPTGQFPTGSSSTNPFL</sequence>
<dbReference type="InterPro" id="IPR001164">
    <property type="entry name" value="ArfGAP_dom"/>
</dbReference>
<feature type="region of interest" description="Disordered" evidence="19">
    <location>
        <begin position="172"/>
        <end position="194"/>
    </location>
</feature>
<dbReference type="InterPro" id="IPR038508">
    <property type="entry name" value="ArfGAP_dom_sf"/>
</dbReference>
<evidence type="ECO:0000256" key="8">
    <source>
        <dbReference type="ARBA" id="ARBA00022771"/>
    </source>
</evidence>
<keyword evidence="15" id="KW-0968">Cytoplasmic vesicle</keyword>
<dbReference type="PANTHER" id="PTHR46134">
    <property type="entry name" value="DRONGO, ISOFORM F"/>
    <property type="match status" value="1"/>
</dbReference>
<keyword evidence="8 18" id="KW-0863">Zinc-finger</keyword>
<evidence type="ECO:0000256" key="12">
    <source>
        <dbReference type="ARBA" id="ARBA00023125"/>
    </source>
</evidence>
<evidence type="ECO:0000256" key="9">
    <source>
        <dbReference type="ARBA" id="ARBA00022782"/>
    </source>
</evidence>
<keyword evidence="14" id="KW-0539">Nucleus</keyword>
<keyword evidence="11" id="KW-0744">Spermatogenesis</keyword>
<evidence type="ECO:0000256" key="14">
    <source>
        <dbReference type="ARBA" id="ARBA00023242"/>
    </source>
</evidence>
<keyword evidence="13" id="KW-0325">Glycoprotein</keyword>
<dbReference type="Gene3D" id="1.10.220.150">
    <property type="entry name" value="Arf GTPase activating protein"/>
    <property type="match status" value="1"/>
</dbReference>
<organism evidence="21 22">
    <name type="scientific">Nothoprocta perdicaria</name>
    <name type="common">Chilean tinamou</name>
    <name type="synonym">Crypturus perdicarius</name>
    <dbReference type="NCBI Taxonomy" id="30464"/>
    <lineage>
        <taxon>Eukaryota</taxon>
        <taxon>Metazoa</taxon>
        <taxon>Chordata</taxon>
        <taxon>Craniata</taxon>
        <taxon>Vertebrata</taxon>
        <taxon>Euteleostomi</taxon>
        <taxon>Archelosauria</taxon>
        <taxon>Archosauria</taxon>
        <taxon>Dinosauria</taxon>
        <taxon>Saurischia</taxon>
        <taxon>Theropoda</taxon>
        <taxon>Coelurosauria</taxon>
        <taxon>Aves</taxon>
        <taxon>Palaeognathae</taxon>
        <taxon>Tinamiformes</taxon>
        <taxon>Tinamidae</taxon>
        <taxon>Nothoprocta</taxon>
    </lineage>
</organism>
<evidence type="ECO:0000313" key="22">
    <source>
        <dbReference type="Proteomes" id="UP000694420"/>
    </source>
</evidence>
<dbReference type="FunFam" id="1.10.220.150:FF:000005">
    <property type="entry name" value="Arf-GAP domain and FG repeat-containing protein 1"/>
    <property type="match status" value="1"/>
</dbReference>
<keyword evidence="3" id="KW-0813">Transport</keyword>
<dbReference type="GO" id="GO:0008270">
    <property type="term" value="F:zinc ion binding"/>
    <property type="evidence" value="ECO:0007669"/>
    <property type="project" value="UniProtKB-KW"/>
</dbReference>
<evidence type="ECO:0000259" key="20">
    <source>
        <dbReference type="PROSITE" id="PS50115"/>
    </source>
</evidence>
<evidence type="ECO:0000256" key="4">
    <source>
        <dbReference type="ARBA" id="ARBA00022473"/>
    </source>
</evidence>
<evidence type="ECO:0000256" key="10">
    <source>
        <dbReference type="ARBA" id="ARBA00022833"/>
    </source>
</evidence>
<evidence type="ECO:0000256" key="7">
    <source>
        <dbReference type="ARBA" id="ARBA00022737"/>
    </source>
</evidence>
<proteinExistence type="predicted"/>
<evidence type="ECO:0000313" key="21">
    <source>
        <dbReference type="Ensembl" id="ENSNPEP00000017756.1"/>
    </source>
</evidence>
<dbReference type="PANTHER" id="PTHR46134:SF3">
    <property type="entry name" value="ARFGAP WITH FG REPEATS 1"/>
    <property type="match status" value="1"/>
</dbReference>
<evidence type="ECO:0000256" key="15">
    <source>
        <dbReference type="ARBA" id="ARBA00023329"/>
    </source>
</evidence>
<dbReference type="GO" id="GO:0005096">
    <property type="term" value="F:GTPase activator activity"/>
    <property type="evidence" value="ECO:0007669"/>
    <property type="project" value="InterPro"/>
</dbReference>
<evidence type="ECO:0000256" key="17">
    <source>
        <dbReference type="ARBA" id="ARBA00078983"/>
    </source>
</evidence>
<comment type="subcellular location">
    <subcellularLocation>
        <location evidence="2">Cytoplasmic vesicle</location>
    </subcellularLocation>
    <subcellularLocation>
        <location evidence="1">Nucleus</location>
    </subcellularLocation>
</comment>
<dbReference type="GO" id="GO:0007289">
    <property type="term" value="P:spermatid nucleus differentiation"/>
    <property type="evidence" value="ECO:0007669"/>
    <property type="project" value="TreeGrafter"/>
</dbReference>
<reference evidence="21" key="1">
    <citation type="submission" date="2025-08" db="UniProtKB">
        <authorList>
            <consortium name="Ensembl"/>
        </authorList>
    </citation>
    <scope>IDENTIFICATION</scope>
</reference>
<keyword evidence="22" id="KW-1185">Reference proteome</keyword>
<dbReference type="FunFam" id="3.30.450.50:FF:000005">
    <property type="entry name" value="arf-GAP domain and FG repeat-containing protein 1"/>
    <property type="match status" value="1"/>
</dbReference>
<reference evidence="21" key="2">
    <citation type="submission" date="2025-09" db="UniProtKB">
        <authorList>
            <consortium name="Ensembl"/>
        </authorList>
    </citation>
    <scope>IDENTIFICATION</scope>
</reference>